<feature type="compositionally biased region" description="Polar residues" evidence="1">
    <location>
        <begin position="416"/>
        <end position="428"/>
    </location>
</feature>
<feature type="compositionally biased region" description="Basic and acidic residues" evidence="1">
    <location>
        <begin position="189"/>
        <end position="203"/>
    </location>
</feature>
<name>A0ABR3GV24_9PEZI</name>
<comment type="caution">
    <text evidence="3">The sequence shown here is derived from an EMBL/GenBank/DDBJ whole genome shotgun (WGS) entry which is preliminary data.</text>
</comment>
<reference evidence="3 4" key="1">
    <citation type="submission" date="2024-02" db="EMBL/GenBank/DDBJ databases">
        <title>Discinaceae phylogenomics.</title>
        <authorList>
            <person name="Dirks A.C."/>
            <person name="James T.Y."/>
        </authorList>
    </citation>
    <scope>NUCLEOTIDE SEQUENCE [LARGE SCALE GENOMIC DNA]</scope>
    <source>
        <strain evidence="3 4">ACD0624</strain>
    </source>
</reference>
<evidence type="ECO:0000256" key="1">
    <source>
        <dbReference type="SAM" id="MobiDB-lite"/>
    </source>
</evidence>
<keyword evidence="4" id="KW-1185">Reference proteome</keyword>
<protein>
    <recommendedName>
        <fullName evidence="2">Ubiquitin-like domain-containing protein</fullName>
    </recommendedName>
</protein>
<dbReference type="Proteomes" id="UP001447188">
    <property type="component" value="Unassembled WGS sequence"/>
</dbReference>
<proteinExistence type="predicted"/>
<accession>A0ABR3GV24</accession>
<dbReference type="InterPro" id="IPR054464">
    <property type="entry name" value="ULD_fung"/>
</dbReference>
<feature type="compositionally biased region" description="Basic and acidic residues" evidence="1">
    <location>
        <begin position="274"/>
        <end position="288"/>
    </location>
</feature>
<gene>
    <name evidence="3" type="ORF">Q9L58_001080</name>
</gene>
<dbReference type="EMBL" id="JBBBZM010000008">
    <property type="protein sequence ID" value="KAL0639765.1"/>
    <property type="molecule type" value="Genomic_DNA"/>
</dbReference>
<feature type="compositionally biased region" description="Low complexity" evidence="1">
    <location>
        <begin position="401"/>
        <end position="410"/>
    </location>
</feature>
<sequence>MPRSVSSLNSTIYTSSAPADAPSIGRPITHASQLSSSSLSTMSSLKPQSLSIPRIRILLAPYMSPFVVPMHRVETWELLHKTLQTLFGLDISNSSIRITDHQGNSILPSVWNDLLEPDMTIIVDTCSLQAENSPAMFPTPKLHSFSPPMSPTYTIRESEDSCYDNASTYITPRGMARKPLPIPPSTADHGGRTRDSEEERREINSGDIFVDADPGRSWGREREKQLAADERIECERKCGTDRSKSKHLKLAISRFARTILYVLSAGTIQPPPKEANKRPERAKRRTPETPRRTIIMEAIGNNNSRAALPVHRALSVRRTVPISGRRGISPLPPVVLPAISLARDHNNTNQPAIIPPELAFVDAGSQHSKSLPHIKFPSPIATEAFLLSAPSPIIPTKRNSRSQSFSSAPSPVVPTNRGSRSQSFSSTRNGRKLSIGSPRRPSLEPGTNVQYQSLGTDGTAVQEVFDDLDGATLGTRSRSGTGNTAFTNVSFSSTLISLDKPLPRLPFKFSAFPAPSPPRSPLFVLKHVIPNEGEEEEEEEKKYERPATAVTRKITKVILRKVASTDFGATRRKNAAGGLF</sequence>
<dbReference type="Pfam" id="PF22893">
    <property type="entry name" value="ULD_2"/>
    <property type="match status" value="1"/>
</dbReference>
<feature type="domain" description="Ubiquitin-like" evidence="2">
    <location>
        <begin position="66"/>
        <end position="121"/>
    </location>
</feature>
<feature type="region of interest" description="Disordered" evidence="1">
    <location>
        <begin position="173"/>
        <end position="203"/>
    </location>
</feature>
<feature type="region of interest" description="Disordered" evidence="1">
    <location>
        <begin position="269"/>
        <end position="288"/>
    </location>
</feature>
<organism evidence="3 4">
    <name type="scientific">Discina gigas</name>
    <dbReference type="NCBI Taxonomy" id="1032678"/>
    <lineage>
        <taxon>Eukaryota</taxon>
        <taxon>Fungi</taxon>
        <taxon>Dikarya</taxon>
        <taxon>Ascomycota</taxon>
        <taxon>Pezizomycotina</taxon>
        <taxon>Pezizomycetes</taxon>
        <taxon>Pezizales</taxon>
        <taxon>Discinaceae</taxon>
        <taxon>Discina</taxon>
    </lineage>
</organism>
<evidence type="ECO:0000259" key="2">
    <source>
        <dbReference type="Pfam" id="PF22893"/>
    </source>
</evidence>
<evidence type="ECO:0000313" key="3">
    <source>
        <dbReference type="EMBL" id="KAL0639765.1"/>
    </source>
</evidence>
<evidence type="ECO:0000313" key="4">
    <source>
        <dbReference type="Proteomes" id="UP001447188"/>
    </source>
</evidence>
<feature type="region of interest" description="Disordered" evidence="1">
    <location>
        <begin position="396"/>
        <end position="451"/>
    </location>
</feature>